<keyword evidence="3" id="KW-1185">Reference proteome</keyword>
<dbReference type="Proteomes" id="UP000276133">
    <property type="component" value="Unassembled WGS sequence"/>
</dbReference>
<reference evidence="2 3" key="1">
    <citation type="journal article" date="2018" name="Sci. Rep.">
        <title>Genomic signatures of local adaptation to the degree of environmental predictability in rotifers.</title>
        <authorList>
            <person name="Franch-Gras L."/>
            <person name="Hahn C."/>
            <person name="Garcia-Roger E.M."/>
            <person name="Carmona M.J."/>
            <person name="Serra M."/>
            <person name="Gomez A."/>
        </authorList>
    </citation>
    <scope>NUCLEOTIDE SEQUENCE [LARGE SCALE GENOMIC DNA]</scope>
    <source>
        <strain evidence="2">HYR1</strain>
    </source>
</reference>
<evidence type="ECO:0000313" key="3">
    <source>
        <dbReference type="Proteomes" id="UP000276133"/>
    </source>
</evidence>
<keyword evidence="1" id="KW-0732">Signal</keyword>
<proteinExistence type="predicted"/>
<protein>
    <submittedName>
        <fullName evidence="2">Uncharacterized protein</fullName>
    </submittedName>
</protein>
<evidence type="ECO:0000256" key="1">
    <source>
        <dbReference type="SAM" id="SignalP"/>
    </source>
</evidence>
<comment type="caution">
    <text evidence="2">The sequence shown here is derived from an EMBL/GenBank/DDBJ whole genome shotgun (WGS) entry which is preliminary data.</text>
</comment>
<gene>
    <name evidence="2" type="ORF">BpHYR1_003932</name>
</gene>
<sequence length="93" mass="10626">MSLLILSKALLASMAHPNTFLFLLLADLAFGGRPHREIIDNNLGFFNKEKQCKFDEKWKQLRVRTKCITLHGGRFGGLSDFVDAKITLHIFLH</sequence>
<organism evidence="2 3">
    <name type="scientific">Brachionus plicatilis</name>
    <name type="common">Marine rotifer</name>
    <name type="synonym">Brachionus muelleri</name>
    <dbReference type="NCBI Taxonomy" id="10195"/>
    <lineage>
        <taxon>Eukaryota</taxon>
        <taxon>Metazoa</taxon>
        <taxon>Spiralia</taxon>
        <taxon>Gnathifera</taxon>
        <taxon>Rotifera</taxon>
        <taxon>Eurotatoria</taxon>
        <taxon>Monogononta</taxon>
        <taxon>Pseudotrocha</taxon>
        <taxon>Ploima</taxon>
        <taxon>Brachionidae</taxon>
        <taxon>Brachionus</taxon>
    </lineage>
</organism>
<feature type="chain" id="PRO_5017986236" evidence="1">
    <location>
        <begin position="32"/>
        <end position="93"/>
    </location>
</feature>
<evidence type="ECO:0000313" key="2">
    <source>
        <dbReference type="EMBL" id="RNA08229.1"/>
    </source>
</evidence>
<name>A0A3M7QAH1_BRAPC</name>
<dbReference type="EMBL" id="REGN01006808">
    <property type="protein sequence ID" value="RNA08229.1"/>
    <property type="molecule type" value="Genomic_DNA"/>
</dbReference>
<dbReference type="AlphaFoldDB" id="A0A3M7QAH1"/>
<accession>A0A3M7QAH1</accession>
<feature type="signal peptide" evidence="1">
    <location>
        <begin position="1"/>
        <end position="31"/>
    </location>
</feature>